<gene>
    <name evidence="7" type="ORF">EP073_10585</name>
</gene>
<dbReference type="Proteomes" id="UP000287502">
    <property type="component" value="Chromosome"/>
</dbReference>
<proteinExistence type="predicted"/>
<feature type="chain" id="PRO_5019037010" description="histidine kinase" evidence="5">
    <location>
        <begin position="21"/>
        <end position="634"/>
    </location>
</feature>
<dbReference type="PRINTS" id="PR00344">
    <property type="entry name" value="BCTRLSENSOR"/>
</dbReference>
<dbReference type="InterPro" id="IPR001638">
    <property type="entry name" value="Solute-binding_3/MltF_N"/>
</dbReference>
<dbReference type="PANTHER" id="PTHR43065:SF42">
    <property type="entry name" value="TWO-COMPONENT SENSOR PPRA"/>
    <property type="match status" value="1"/>
</dbReference>
<dbReference type="KEGG" id="gtl:EP073_10585"/>
<evidence type="ECO:0000313" key="7">
    <source>
        <dbReference type="EMBL" id="QAR33837.1"/>
    </source>
</evidence>
<dbReference type="Gene3D" id="1.10.287.130">
    <property type="match status" value="1"/>
</dbReference>
<name>A0A410K072_9BACT</name>
<dbReference type="CDD" id="cd00082">
    <property type="entry name" value="HisKA"/>
    <property type="match status" value="1"/>
</dbReference>
<dbReference type="SUPFAM" id="SSF53850">
    <property type="entry name" value="Periplasmic binding protein-like II"/>
    <property type="match status" value="1"/>
</dbReference>
<comment type="catalytic activity">
    <reaction evidence="1">
        <text>ATP + protein L-histidine = ADP + protein N-phospho-L-histidine.</text>
        <dbReference type="EC" id="2.7.13.3"/>
    </reaction>
</comment>
<keyword evidence="4" id="KW-1133">Transmembrane helix</keyword>
<evidence type="ECO:0000256" key="1">
    <source>
        <dbReference type="ARBA" id="ARBA00000085"/>
    </source>
</evidence>
<evidence type="ECO:0000313" key="8">
    <source>
        <dbReference type="Proteomes" id="UP000287502"/>
    </source>
</evidence>
<dbReference type="InterPro" id="IPR004358">
    <property type="entry name" value="Sig_transdc_His_kin-like_C"/>
</dbReference>
<reference evidence="7 8" key="1">
    <citation type="submission" date="2019-01" db="EMBL/GenBank/DDBJ databases">
        <title>Geovibrio thiophilus DSM 11263, complete genome.</title>
        <authorList>
            <person name="Spring S."/>
            <person name="Bunk B."/>
            <person name="Sproer C."/>
        </authorList>
    </citation>
    <scope>NUCLEOTIDE SEQUENCE [LARGE SCALE GENOMIC DNA]</scope>
    <source>
        <strain evidence="7 8">DSM 11263</strain>
    </source>
</reference>
<dbReference type="SMART" id="SM00062">
    <property type="entry name" value="PBPb"/>
    <property type="match status" value="1"/>
</dbReference>
<dbReference type="InterPro" id="IPR003661">
    <property type="entry name" value="HisK_dim/P_dom"/>
</dbReference>
<sequence>MLMKYLIILIFILFSAPVYAQESCNIIYGLRSDPYKPYEWIDEQGKPHGMNVDLLKQMSKKAGCTYSIITGERDELLDKLKNNEITMMSMSPIPQSDQFAAYIEQSVVIYRYAVNRIADPPIDDMEDWRDKNVLFMKGSYTDSYLQQHKDGYNLELTGYQNHEDMVKDFLAGKGDFFVASLPSILSLPRQYEIKICGYPMMPTIYGFAINKTNTALYARLNNAMEDLKASGDYFEIMKKWSRSQDTPLWHKYIIPIVLTVMLMIILILLWNKSLHMRVQQKTASLNTLTGLLQMLLDVLPEQIYLINVKGLPVWSNAASSSSDFSIELIRNEIEQAIATNKSFETKRFLDNTETWEVSGIILEKGEDPLLIIASNITEKVRQRDELLVIDRMTALGNMAANIAHEINNPASIIMHNIDFLQKLSNDIHIYADTPESAKRFAGLNWIDARQEEISAHTIITENIRRIINTVNDLKTFSKKRDDAYALVDLKLILNNSVRFISYFVKSFTKNFTCRIDEPVALIKGHSQHIEQIIINLIQNACYALTDNSQAITCSLSESEDGKYVVFYIEDEGCGMSPAVKKKAFEAFYTTRKNGTGLGLSIVASIVKEHRGHYAIDSVEGEGTCIRIFFPKETL</sequence>
<dbReference type="PROSITE" id="PS50109">
    <property type="entry name" value="HIS_KIN"/>
    <property type="match status" value="1"/>
</dbReference>
<feature type="signal peptide" evidence="5">
    <location>
        <begin position="1"/>
        <end position="20"/>
    </location>
</feature>
<dbReference type="EMBL" id="CP035108">
    <property type="protein sequence ID" value="QAR33837.1"/>
    <property type="molecule type" value="Genomic_DNA"/>
</dbReference>
<keyword evidence="5" id="KW-0732">Signal</keyword>
<keyword evidence="3" id="KW-0597">Phosphoprotein</keyword>
<evidence type="ECO:0000256" key="4">
    <source>
        <dbReference type="SAM" id="Phobius"/>
    </source>
</evidence>
<dbReference type="Gene3D" id="3.40.190.10">
    <property type="entry name" value="Periplasmic binding protein-like II"/>
    <property type="match status" value="2"/>
</dbReference>
<dbReference type="SUPFAM" id="SSF47384">
    <property type="entry name" value="Homodimeric domain of signal transducing histidine kinase"/>
    <property type="match status" value="1"/>
</dbReference>
<dbReference type="InterPro" id="IPR036097">
    <property type="entry name" value="HisK_dim/P_sf"/>
</dbReference>
<evidence type="ECO:0000256" key="5">
    <source>
        <dbReference type="SAM" id="SignalP"/>
    </source>
</evidence>
<dbReference type="InterPro" id="IPR003594">
    <property type="entry name" value="HATPase_dom"/>
</dbReference>
<accession>A0A410K072</accession>
<dbReference type="EC" id="2.7.13.3" evidence="2"/>
<dbReference type="SUPFAM" id="SSF55874">
    <property type="entry name" value="ATPase domain of HSP90 chaperone/DNA topoisomerase II/histidine kinase"/>
    <property type="match status" value="1"/>
</dbReference>
<dbReference type="Pfam" id="PF00497">
    <property type="entry name" value="SBP_bac_3"/>
    <property type="match status" value="1"/>
</dbReference>
<evidence type="ECO:0000259" key="6">
    <source>
        <dbReference type="PROSITE" id="PS50109"/>
    </source>
</evidence>
<dbReference type="AlphaFoldDB" id="A0A410K072"/>
<dbReference type="InterPro" id="IPR036890">
    <property type="entry name" value="HATPase_C_sf"/>
</dbReference>
<dbReference type="Pfam" id="PF02518">
    <property type="entry name" value="HATPase_c"/>
    <property type="match status" value="1"/>
</dbReference>
<dbReference type="Gene3D" id="3.30.565.10">
    <property type="entry name" value="Histidine kinase-like ATPase, C-terminal domain"/>
    <property type="match status" value="1"/>
</dbReference>
<dbReference type="OrthoDB" id="5479699at2"/>
<keyword evidence="4" id="KW-0812">Transmembrane</keyword>
<evidence type="ECO:0000256" key="2">
    <source>
        <dbReference type="ARBA" id="ARBA00012438"/>
    </source>
</evidence>
<organism evidence="7 8">
    <name type="scientific">Geovibrio thiophilus</name>
    <dbReference type="NCBI Taxonomy" id="139438"/>
    <lineage>
        <taxon>Bacteria</taxon>
        <taxon>Pseudomonadati</taxon>
        <taxon>Deferribacterota</taxon>
        <taxon>Deferribacteres</taxon>
        <taxon>Deferribacterales</taxon>
        <taxon>Geovibrionaceae</taxon>
        <taxon>Geovibrio</taxon>
    </lineage>
</organism>
<dbReference type="PANTHER" id="PTHR43065">
    <property type="entry name" value="SENSOR HISTIDINE KINASE"/>
    <property type="match status" value="1"/>
</dbReference>
<dbReference type="InterPro" id="IPR005467">
    <property type="entry name" value="His_kinase_dom"/>
</dbReference>
<keyword evidence="4" id="KW-0472">Membrane</keyword>
<feature type="transmembrane region" description="Helical" evidence="4">
    <location>
        <begin position="252"/>
        <end position="271"/>
    </location>
</feature>
<protein>
    <recommendedName>
        <fullName evidence="2">histidine kinase</fullName>
        <ecNumber evidence="2">2.7.13.3</ecNumber>
    </recommendedName>
</protein>
<keyword evidence="8" id="KW-1185">Reference proteome</keyword>
<dbReference type="GO" id="GO:0000155">
    <property type="term" value="F:phosphorelay sensor kinase activity"/>
    <property type="evidence" value="ECO:0007669"/>
    <property type="project" value="InterPro"/>
</dbReference>
<evidence type="ECO:0000256" key="3">
    <source>
        <dbReference type="ARBA" id="ARBA00022553"/>
    </source>
</evidence>
<dbReference type="SMART" id="SM00387">
    <property type="entry name" value="HATPase_c"/>
    <property type="match status" value="1"/>
</dbReference>
<feature type="domain" description="Histidine kinase" evidence="6">
    <location>
        <begin position="401"/>
        <end position="633"/>
    </location>
</feature>